<dbReference type="InterPro" id="IPR051781">
    <property type="entry name" value="Metallo-dep_Hydrolase"/>
</dbReference>
<keyword evidence="3" id="KW-1185">Reference proteome</keyword>
<comment type="caution">
    <text evidence="2">The sequence shown here is derived from an EMBL/GenBank/DDBJ whole genome shotgun (WGS) entry which is preliminary data.</text>
</comment>
<evidence type="ECO:0000259" key="1">
    <source>
        <dbReference type="Pfam" id="PF01979"/>
    </source>
</evidence>
<dbReference type="Proteomes" id="UP000295807">
    <property type="component" value="Unassembled WGS sequence"/>
</dbReference>
<dbReference type="OrthoDB" id="9797498at2"/>
<dbReference type="Gene3D" id="2.30.40.10">
    <property type="entry name" value="Urease, subunit C, domain 1"/>
    <property type="match status" value="1"/>
</dbReference>
<dbReference type="GO" id="GO:0016810">
    <property type="term" value="F:hydrolase activity, acting on carbon-nitrogen (but not peptide) bonds"/>
    <property type="evidence" value="ECO:0007669"/>
    <property type="project" value="InterPro"/>
</dbReference>
<reference evidence="2 3" key="1">
    <citation type="submission" date="2019-03" db="EMBL/GenBank/DDBJ databases">
        <title>Genomic Encyclopedia of Type Strains, Phase IV (KMG-IV): sequencing the most valuable type-strain genomes for metagenomic binning, comparative biology and taxonomic classification.</title>
        <authorList>
            <person name="Goeker M."/>
        </authorList>
    </citation>
    <scope>NUCLEOTIDE SEQUENCE [LARGE SCALE GENOMIC DNA]</scope>
    <source>
        <strain evidence="2 3">DSM 21100</strain>
    </source>
</reference>
<dbReference type="PANTHER" id="PTHR43135:SF3">
    <property type="entry name" value="ALPHA-D-RIBOSE 1-METHYLPHOSPHONATE 5-TRIPHOSPHATE DIPHOSPHATASE"/>
    <property type="match status" value="1"/>
</dbReference>
<dbReference type="Gene3D" id="3.40.50.10910">
    <property type="entry name" value="Amidohydrolase"/>
    <property type="match status" value="1"/>
</dbReference>
<organism evidence="2 3">
    <name type="scientific">Anseongella ginsenosidimutans</name>
    <dbReference type="NCBI Taxonomy" id="496056"/>
    <lineage>
        <taxon>Bacteria</taxon>
        <taxon>Pseudomonadati</taxon>
        <taxon>Bacteroidota</taxon>
        <taxon>Sphingobacteriia</taxon>
        <taxon>Sphingobacteriales</taxon>
        <taxon>Sphingobacteriaceae</taxon>
        <taxon>Anseongella</taxon>
    </lineage>
</organism>
<dbReference type="Gene3D" id="1.20.58.520">
    <property type="entry name" value="Amidohydrolase"/>
    <property type="match status" value="1"/>
</dbReference>
<accession>A0A4R3KW35</accession>
<dbReference type="PANTHER" id="PTHR43135">
    <property type="entry name" value="ALPHA-D-RIBOSE 1-METHYLPHOSPHONATE 5-TRIPHOSPHATE DIPHOSPHATASE"/>
    <property type="match status" value="1"/>
</dbReference>
<evidence type="ECO:0000313" key="2">
    <source>
        <dbReference type="EMBL" id="TCS88151.1"/>
    </source>
</evidence>
<dbReference type="InterPro" id="IPR011059">
    <property type="entry name" value="Metal-dep_hydrolase_composite"/>
</dbReference>
<sequence length="459" mass="52055">MKINFLLIIVFLGFLFGCSRRIEYDLAITDVMLFDSESKQVLKNKTILINADTIAAVINNGRKILAKELIEGNGRLASPGFIDTHIHLTDVIGDYDLAPDYLLENSVRRYKDALAKTYLSYGITTVVDMGQPEKWLAETIKWQNNPEPGYPNIFFTGSALISDETRKPYISHVEILNNEEAKKKVQEYHDKGLNQIKLYWRLQKPEIEAVIESARSLDINMFAHVDNNVVGFNELLDLGVRNFEHASTVSNDVFVFAENGDRLTAILQKYYPGIQAYMAFALEKIQLVEDIPELRKRRNLLLSKMIEKDASLSTTIHLFGSFCGRTYFNSFLTDFYRNENPELNPDQQKRLNKAFDTYMAYVKAAHEKGLKLRIGTDCKEGGKAALSEMLLLHEAGIPMEDILQIANINGAQAMQISNNFGSIKQGKQADLIIFHKNPFKAPKNLLSPKTIIKSGQKFN</sequence>
<gene>
    <name evidence="2" type="ORF">EDD80_10312</name>
</gene>
<dbReference type="Gene3D" id="3.30.110.90">
    <property type="entry name" value="Amidohydrolase"/>
    <property type="match status" value="1"/>
</dbReference>
<evidence type="ECO:0000313" key="3">
    <source>
        <dbReference type="Proteomes" id="UP000295807"/>
    </source>
</evidence>
<dbReference type="InterPro" id="IPR006680">
    <property type="entry name" value="Amidohydro-rel"/>
</dbReference>
<dbReference type="PROSITE" id="PS51257">
    <property type="entry name" value="PROKAR_LIPOPROTEIN"/>
    <property type="match status" value="1"/>
</dbReference>
<name>A0A4R3KW35_9SPHI</name>
<dbReference type="EMBL" id="SMAD01000003">
    <property type="protein sequence ID" value="TCS88151.1"/>
    <property type="molecule type" value="Genomic_DNA"/>
</dbReference>
<feature type="domain" description="Amidohydrolase-related" evidence="1">
    <location>
        <begin position="77"/>
        <end position="452"/>
    </location>
</feature>
<dbReference type="Pfam" id="PF01979">
    <property type="entry name" value="Amidohydro_1"/>
    <property type="match status" value="1"/>
</dbReference>
<protein>
    <submittedName>
        <fullName evidence="2">Amidohydrolase family protein</fullName>
    </submittedName>
</protein>
<dbReference type="RefSeq" id="WP_132128388.1">
    <property type="nucleotide sequence ID" value="NZ_SMAD01000003.1"/>
</dbReference>
<dbReference type="SUPFAM" id="SSF51556">
    <property type="entry name" value="Metallo-dependent hydrolases"/>
    <property type="match status" value="1"/>
</dbReference>
<dbReference type="AlphaFoldDB" id="A0A4R3KW35"/>
<proteinExistence type="predicted"/>
<keyword evidence="2" id="KW-0378">Hydrolase</keyword>
<dbReference type="SUPFAM" id="SSF51338">
    <property type="entry name" value="Composite domain of metallo-dependent hydrolases"/>
    <property type="match status" value="1"/>
</dbReference>
<dbReference type="InterPro" id="IPR032466">
    <property type="entry name" value="Metal_Hydrolase"/>
</dbReference>